<gene>
    <name evidence="1" type="ORF">AN484_22525</name>
</gene>
<dbReference type="Proteomes" id="UP000092093">
    <property type="component" value="Unassembled WGS sequence"/>
</dbReference>
<proteinExistence type="predicted"/>
<reference evidence="1 2" key="1">
    <citation type="submission" date="2015-09" db="EMBL/GenBank/DDBJ databases">
        <title>Aphanizomenon flos-aquae WA102.</title>
        <authorList>
            <person name="Driscoll C."/>
        </authorList>
    </citation>
    <scope>NUCLEOTIDE SEQUENCE [LARGE SCALE GENOMIC DNA]</scope>
    <source>
        <strain evidence="1">WA102</strain>
    </source>
</reference>
<organism evidence="1 2">
    <name type="scientific">Aphanizomenon flos-aquae WA102</name>
    <dbReference type="NCBI Taxonomy" id="1710896"/>
    <lineage>
        <taxon>Bacteria</taxon>
        <taxon>Bacillati</taxon>
        <taxon>Cyanobacteriota</taxon>
        <taxon>Cyanophyceae</taxon>
        <taxon>Nostocales</taxon>
        <taxon>Aphanizomenonaceae</taxon>
        <taxon>Aphanizomenon</taxon>
    </lineage>
</organism>
<evidence type="ECO:0000313" key="2">
    <source>
        <dbReference type="Proteomes" id="UP000092093"/>
    </source>
</evidence>
<accession>A0A1B7WT67</accession>
<sequence length="71" mass="8321">MGKLKISIVANFLNYSLSKIEDKGILPLLCSLYILIKNYIYIFSKNNCFLCISSHENHLLICIFIYRYVKL</sequence>
<dbReference type="AlphaFoldDB" id="A0A1B7WT67"/>
<protein>
    <submittedName>
        <fullName evidence="1">Uncharacterized protein</fullName>
    </submittedName>
</protein>
<comment type="caution">
    <text evidence="1">The sequence shown here is derived from an EMBL/GenBank/DDBJ whole genome shotgun (WGS) entry which is preliminary data.</text>
</comment>
<evidence type="ECO:0000313" key="1">
    <source>
        <dbReference type="EMBL" id="OBQ40304.1"/>
    </source>
</evidence>
<name>A0A1B7WT67_APHFL</name>
<dbReference type="EMBL" id="LJOW01000177">
    <property type="protein sequence ID" value="OBQ40304.1"/>
    <property type="molecule type" value="Genomic_DNA"/>
</dbReference>